<evidence type="ECO:0000313" key="2">
    <source>
        <dbReference type="EMBL" id="OBZ65789.1"/>
    </source>
</evidence>
<feature type="domain" description="HNH nuclease" evidence="1">
    <location>
        <begin position="182"/>
        <end position="271"/>
    </location>
</feature>
<protein>
    <recommendedName>
        <fullName evidence="1">HNH nuclease domain-containing protein</fullName>
    </recommendedName>
</protein>
<name>A0A1C7LP99_GRIFR</name>
<sequence length="373" mass="42587">MPRHKHESTQPHYLARYTHCDEEKKRKRREEVTGETACFDGAASTPVLPDPYAQGPVTWRTAYNRCLRYEANAGGDENALVRARVLGRMILEAPNDRCRDNLSREIIHTKNHREFNRIADLYVNHFLGCFLRARCRTPTPSLRPSRPSFDNVPELLKFLLEEAPKDHATAKAKALIRDQYRCVLTGAYDYECYSKMPDITELVRTNNLPVTHTEAAHIIPDSTNMRISEQNVFGDKWLGNSVILDELSGGLIHRLENMITLSPDERIWFDNLCLWLESVPNHPNTYRPNSTDPIIRRNVPQTVTFTTNDPVKLPLPSPDYLRLHATAARVANLSGAREYIERVFRDMEETFVLENNGSSADLLASVLEAFVGC</sequence>
<dbReference type="Pfam" id="PF13391">
    <property type="entry name" value="HNH_2"/>
    <property type="match status" value="1"/>
</dbReference>
<evidence type="ECO:0000259" key="1">
    <source>
        <dbReference type="Pfam" id="PF13391"/>
    </source>
</evidence>
<proteinExistence type="predicted"/>
<dbReference type="InterPro" id="IPR003615">
    <property type="entry name" value="HNH_nuc"/>
</dbReference>
<evidence type="ECO:0000313" key="3">
    <source>
        <dbReference type="Proteomes" id="UP000092993"/>
    </source>
</evidence>
<dbReference type="OMA" id="CKVAHFS"/>
<dbReference type="AlphaFoldDB" id="A0A1C7LP99"/>
<dbReference type="STRING" id="5627.A0A1C7LP99"/>
<organism evidence="2 3">
    <name type="scientific">Grifola frondosa</name>
    <name type="common">Maitake</name>
    <name type="synonym">Polyporus frondosus</name>
    <dbReference type="NCBI Taxonomy" id="5627"/>
    <lineage>
        <taxon>Eukaryota</taxon>
        <taxon>Fungi</taxon>
        <taxon>Dikarya</taxon>
        <taxon>Basidiomycota</taxon>
        <taxon>Agaricomycotina</taxon>
        <taxon>Agaricomycetes</taxon>
        <taxon>Polyporales</taxon>
        <taxon>Grifolaceae</taxon>
        <taxon>Grifola</taxon>
    </lineage>
</organism>
<dbReference type="Proteomes" id="UP000092993">
    <property type="component" value="Unassembled WGS sequence"/>
</dbReference>
<reference evidence="2 3" key="1">
    <citation type="submission" date="2016-03" db="EMBL/GenBank/DDBJ databases">
        <title>Whole genome sequencing of Grifola frondosa 9006-11.</title>
        <authorList>
            <person name="Min B."/>
            <person name="Park H."/>
            <person name="Kim J.-G."/>
            <person name="Cho H."/>
            <person name="Oh Y.-L."/>
            <person name="Kong W.-S."/>
            <person name="Choi I.-G."/>
        </authorList>
    </citation>
    <scope>NUCLEOTIDE SEQUENCE [LARGE SCALE GENOMIC DNA]</scope>
    <source>
        <strain evidence="2 3">9006-11</strain>
    </source>
</reference>
<dbReference type="EMBL" id="LUGG01000041">
    <property type="protein sequence ID" value="OBZ65789.1"/>
    <property type="molecule type" value="Genomic_DNA"/>
</dbReference>
<gene>
    <name evidence="2" type="ORF">A0H81_14339</name>
</gene>
<comment type="caution">
    <text evidence="2">The sequence shown here is derived from an EMBL/GenBank/DDBJ whole genome shotgun (WGS) entry which is preliminary data.</text>
</comment>
<accession>A0A1C7LP99</accession>
<keyword evidence="3" id="KW-1185">Reference proteome</keyword>
<dbReference type="OrthoDB" id="2801117at2759"/>